<dbReference type="Proteomes" id="UP001420932">
    <property type="component" value="Unassembled WGS sequence"/>
</dbReference>
<evidence type="ECO:0000313" key="2">
    <source>
        <dbReference type="Proteomes" id="UP001420932"/>
    </source>
</evidence>
<organism evidence="1 2">
    <name type="scientific">Stephania yunnanensis</name>
    <dbReference type="NCBI Taxonomy" id="152371"/>
    <lineage>
        <taxon>Eukaryota</taxon>
        <taxon>Viridiplantae</taxon>
        <taxon>Streptophyta</taxon>
        <taxon>Embryophyta</taxon>
        <taxon>Tracheophyta</taxon>
        <taxon>Spermatophyta</taxon>
        <taxon>Magnoliopsida</taxon>
        <taxon>Ranunculales</taxon>
        <taxon>Menispermaceae</taxon>
        <taxon>Menispermoideae</taxon>
        <taxon>Cissampelideae</taxon>
        <taxon>Stephania</taxon>
    </lineage>
</organism>
<gene>
    <name evidence="1" type="ORF">Syun_003599</name>
</gene>
<reference evidence="1 2" key="1">
    <citation type="submission" date="2024-01" db="EMBL/GenBank/DDBJ databases">
        <title>Genome assemblies of Stephania.</title>
        <authorList>
            <person name="Yang L."/>
        </authorList>
    </citation>
    <scope>NUCLEOTIDE SEQUENCE [LARGE SCALE GENOMIC DNA]</scope>
    <source>
        <strain evidence="1">YNDBR</strain>
        <tissue evidence="1">Leaf</tissue>
    </source>
</reference>
<sequence>MTDLAIDGVTKRDLRRQDELLLLLNGRALVYGRDYIMMMTMADLLLSTALSSRLPSLAALADLLASDAPSLPHHHITHSRDPPPSVEALLYMIDFDFFL</sequence>
<accession>A0AAP0PZZ3</accession>
<comment type="caution">
    <text evidence="1">The sequence shown here is derived from an EMBL/GenBank/DDBJ whole genome shotgun (WGS) entry which is preliminary data.</text>
</comment>
<proteinExistence type="predicted"/>
<evidence type="ECO:0000313" key="1">
    <source>
        <dbReference type="EMBL" id="KAK9162697.1"/>
    </source>
</evidence>
<protein>
    <submittedName>
        <fullName evidence="1">Uncharacterized protein</fullName>
    </submittedName>
</protein>
<dbReference type="EMBL" id="JBBNAF010000002">
    <property type="protein sequence ID" value="KAK9162697.1"/>
    <property type="molecule type" value="Genomic_DNA"/>
</dbReference>
<keyword evidence="2" id="KW-1185">Reference proteome</keyword>
<dbReference type="AlphaFoldDB" id="A0AAP0PZZ3"/>
<name>A0AAP0PZZ3_9MAGN</name>